<dbReference type="Proteomes" id="UP001054821">
    <property type="component" value="Chromosome 1"/>
</dbReference>
<sequence>MHLPTLPVVPDNLGWGLKHLYICVVETKYDVLCDTIHAIQLKDLLNSSSSSESSTTASQLSKVACSYNDEDGVPLPRLMGCGVFGSQILFACGFVSPSECRSGTELCGFEMPSTLTSTVESSSSQLNNIIIKPKRFISNCLGGKPHPLLVELRGRLYALAGNPTACRSDVCFEAGNLLRRSAVSRVALLARARREEALQGVARRSEAERGGARSGQF</sequence>
<dbReference type="EMBL" id="JAJFAZ020000001">
    <property type="protein sequence ID" value="KAI5355793.1"/>
    <property type="molecule type" value="Genomic_DNA"/>
</dbReference>
<comment type="caution">
    <text evidence="1">The sequence shown here is derived from an EMBL/GenBank/DDBJ whole genome shotgun (WGS) entry which is preliminary data.</text>
</comment>
<organism evidence="1 2">
    <name type="scientific">Prunus dulcis</name>
    <name type="common">Almond</name>
    <name type="synonym">Amygdalus dulcis</name>
    <dbReference type="NCBI Taxonomy" id="3755"/>
    <lineage>
        <taxon>Eukaryota</taxon>
        <taxon>Viridiplantae</taxon>
        <taxon>Streptophyta</taxon>
        <taxon>Embryophyta</taxon>
        <taxon>Tracheophyta</taxon>
        <taxon>Spermatophyta</taxon>
        <taxon>Magnoliopsida</taxon>
        <taxon>eudicotyledons</taxon>
        <taxon>Gunneridae</taxon>
        <taxon>Pentapetalae</taxon>
        <taxon>rosids</taxon>
        <taxon>fabids</taxon>
        <taxon>Rosales</taxon>
        <taxon>Rosaceae</taxon>
        <taxon>Amygdaloideae</taxon>
        <taxon>Amygdaleae</taxon>
        <taxon>Prunus</taxon>
    </lineage>
</organism>
<accession>A0AAD4ZWW4</accession>
<evidence type="ECO:0000313" key="1">
    <source>
        <dbReference type="EMBL" id="KAI5355793.1"/>
    </source>
</evidence>
<evidence type="ECO:0000313" key="2">
    <source>
        <dbReference type="Proteomes" id="UP001054821"/>
    </source>
</evidence>
<keyword evidence="2" id="KW-1185">Reference proteome</keyword>
<reference evidence="1 2" key="1">
    <citation type="journal article" date="2022" name="G3 (Bethesda)">
        <title>Whole-genome sequence and methylome profiling of the almond [Prunus dulcis (Mill.) D.A. Webb] cultivar 'Nonpareil'.</title>
        <authorList>
            <person name="D'Amico-Willman K.M."/>
            <person name="Ouma W.Z."/>
            <person name="Meulia T."/>
            <person name="Sideli G.M."/>
            <person name="Gradziel T.M."/>
            <person name="Fresnedo-Ramirez J."/>
        </authorList>
    </citation>
    <scope>NUCLEOTIDE SEQUENCE [LARGE SCALE GENOMIC DNA]</scope>
    <source>
        <strain evidence="1">Clone GOH B32 T37-40</strain>
    </source>
</reference>
<dbReference type="AlphaFoldDB" id="A0AAD4ZWW4"/>
<protein>
    <submittedName>
        <fullName evidence="1">Uncharacterized protein</fullName>
    </submittedName>
</protein>
<gene>
    <name evidence="1" type="ORF">L3X38_008688</name>
</gene>
<name>A0AAD4ZWW4_PRUDU</name>
<proteinExistence type="predicted"/>